<dbReference type="GO" id="GO:0005737">
    <property type="term" value="C:cytoplasm"/>
    <property type="evidence" value="ECO:0007669"/>
    <property type="project" value="TreeGrafter"/>
</dbReference>
<evidence type="ECO:0000313" key="4">
    <source>
        <dbReference type="EMBL" id="CAH0556788.1"/>
    </source>
</evidence>
<dbReference type="EMBL" id="OV121136">
    <property type="protein sequence ID" value="CAH0556788.1"/>
    <property type="molecule type" value="Genomic_DNA"/>
</dbReference>
<dbReference type="Pfam" id="PF22697">
    <property type="entry name" value="SOS1_NGEF_PH"/>
    <property type="match status" value="1"/>
</dbReference>
<dbReference type="Gene3D" id="2.30.29.30">
    <property type="entry name" value="Pleckstrin-homology domain (PH domain)/Phosphotyrosine-binding domain (PTB)"/>
    <property type="match status" value="1"/>
</dbReference>
<dbReference type="GO" id="GO:0007411">
    <property type="term" value="P:axon guidance"/>
    <property type="evidence" value="ECO:0007669"/>
    <property type="project" value="TreeGrafter"/>
</dbReference>
<dbReference type="PANTHER" id="PTHR22826:SF106">
    <property type="entry name" value="TRIO, ISOFORM A"/>
    <property type="match status" value="1"/>
</dbReference>
<evidence type="ECO:0000256" key="1">
    <source>
        <dbReference type="ARBA" id="ARBA00022658"/>
    </source>
</evidence>
<organism evidence="4 5">
    <name type="scientific">Brassicogethes aeneus</name>
    <name type="common">Rape pollen beetle</name>
    <name type="synonym">Meligethes aeneus</name>
    <dbReference type="NCBI Taxonomy" id="1431903"/>
    <lineage>
        <taxon>Eukaryota</taxon>
        <taxon>Metazoa</taxon>
        <taxon>Ecdysozoa</taxon>
        <taxon>Arthropoda</taxon>
        <taxon>Hexapoda</taxon>
        <taxon>Insecta</taxon>
        <taxon>Pterygota</taxon>
        <taxon>Neoptera</taxon>
        <taxon>Endopterygota</taxon>
        <taxon>Coleoptera</taxon>
        <taxon>Polyphaga</taxon>
        <taxon>Cucujiformia</taxon>
        <taxon>Nitidulidae</taxon>
        <taxon>Meligethinae</taxon>
        <taxon>Brassicogethes</taxon>
    </lineage>
</organism>
<dbReference type="SUPFAM" id="SSF50729">
    <property type="entry name" value="PH domain-like"/>
    <property type="match status" value="1"/>
</dbReference>
<reference evidence="4" key="1">
    <citation type="submission" date="2021-12" db="EMBL/GenBank/DDBJ databases">
        <authorList>
            <person name="King R."/>
        </authorList>
    </citation>
    <scope>NUCLEOTIDE SEQUENCE</scope>
</reference>
<dbReference type="InterPro" id="IPR055251">
    <property type="entry name" value="SOS1_NGEF_PH"/>
</dbReference>
<dbReference type="OrthoDB" id="6152532at2759"/>
<evidence type="ECO:0000259" key="3">
    <source>
        <dbReference type="PROSITE" id="PS50010"/>
    </source>
</evidence>
<keyword evidence="5" id="KW-1185">Reference proteome</keyword>
<protein>
    <recommendedName>
        <fullName evidence="3">DH domain-containing protein</fullName>
    </recommendedName>
</protein>
<dbReference type="InterPro" id="IPR000219">
    <property type="entry name" value="DH_dom"/>
</dbReference>
<accession>A0A9P0B8N9</accession>
<gene>
    <name evidence="4" type="ORF">MELIAE_LOCUS7657</name>
</gene>
<evidence type="ECO:0000313" key="5">
    <source>
        <dbReference type="Proteomes" id="UP001154078"/>
    </source>
</evidence>
<dbReference type="Pfam" id="PF00621">
    <property type="entry name" value="RhoGEF"/>
    <property type="match status" value="1"/>
</dbReference>
<dbReference type="SMART" id="SM00325">
    <property type="entry name" value="RhoGEF"/>
    <property type="match status" value="1"/>
</dbReference>
<dbReference type="GO" id="GO:0005085">
    <property type="term" value="F:guanyl-nucleotide exchange factor activity"/>
    <property type="evidence" value="ECO:0007669"/>
    <property type="project" value="UniProtKB-KW"/>
</dbReference>
<dbReference type="Gene3D" id="1.20.900.10">
    <property type="entry name" value="Dbl homology (DH) domain"/>
    <property type="match status" value="1"/>
</dbReference>
<dbReference type="AlphaFoldDB" id="A0A9P0B8N9"/>
<dbReference type="SUPFAM" id="SSF48065">
    <property type="entry name" value="DBL homology domain (DH-domain)"/>
    <property type="match status" value="1"/>
</dbReference>
<dbReference type="Proteomes" id="UP001154078">
    <property type="component" value="Chromosome 5"/>
</dbReference>
<dbReference type="PANTHER" id="PTHR22826">
    <property type="entry name" value="RHO GUANINE EXCHANGE FACTOR-RELATED"/>
    <property type="match status" value="1"/>
</dbReference>
<feature type="compositionally biased region" description="Basic residues" evidence="2">
    <location>
        <begin position="167"/>
        <end position="178"/>
    </location>
</feature>
<feature type="compositionally biased region" description="Low complexity" evidence="2">
    <location>
        <begin position="253"/>
        <end position="264"/>
    </location>
</feature>
<dbReference type="PROSITE" id="PS50010">
    <property type="entry name" value="DH_2"/>
    <property type="match status" value="1"/>
</dbReference>
<dbReference type="CDD" id="cd00160">
    <property type="entry name" value="RhoGEF"/>
    <property type="match status" value="1"/>
</dbReference>
<feature type="region of interest" description="Disordered" evidence="2">
    <location>
        <begin position="101"/>
        <end position="137"/>
    </location>
</feature>
<feature type="domain" description="DH" evidence="3">
    <location>
        <begin position="577"/>
        <end position="750"/>
    </location>
</feature>
<evidence type="ECO:0000256" key="2">
    <source>
        <dbReference type="SAM" id="MobiDB-lite"/>
    </source>
</evidence>
<proteinExistence type="predicted"/>
<feature type="compositionally biased region" description="Low complexity" evidence="2">
    <location>
        <begin position="120"/>
        <end position="134"/>
    </location>
</feature>
<dbReference type="InterPro" id="IPR011993">
    <property type="entry name" value="PH-like_dom_sf"/>
</dbReference>
<feature type="compositionally biased region" description="Basic and acidic residues" evidence="2">
    <location>
        <begin position="201"/>
        <end position="210"/>
    </location>
</feature>
<feature type="region of interest" description="Disordered" evidence="2">
    <location>
        <begin position="253"/>
        <end position="281"/>
    </location>
</feature>
<keyword evidence="1" id="KW-0344">Guanine-nucleotide releasing factor</keyword>
<feature type="compositionally biased region" description="Low complexity" evidence="2">
    <location>
        <begin position="216"/>
        <end position="225"/>
    </location>
</feature>
<dbReference type="InterPro" id="IPR051336">
    <property type="entry name" value="RhoGEF_Guanine_NuclExch_SF"/>
</dbReference>
<dbReference type="InterPro" id="IPR035899">
    <property type="entry name" value="DBL_dom_sf"/>
</dbReference>
<feature type="region of interest" description="Disordered" evidence="2">
    <location>
        <begin position="28"/>
        <end position="47"/>
    </location>
</feature>
<dbReference type="GO" id="GO:0019898">
    <property type="term" value="C:extrinsic component of membrane"/>
    <property type="evidence" value="ECO:0007669"/>
    <property type="project" value="TreeGrafter"/>
</dbReference>
<feature type="region of interest" description="Disordered" evidence="2">
    <location>
        <begin position="157"/>
        <end position="237"/>
    </location>
</feature>
<sequence length="925" mass="107000">MYYQTLNPNRTKNLIDYFEEKISENMISTKKKKRTPGKEEDELNKELTQRVSTRSLKQPKEKPVLKVNDEKRQTLRTKTTQNRNNTSFLDKLLFGPAIAKPKHVNSNDYGSLRVKSTPRSYSTNSASTSSSSSSEVKPFSNIKIKIDENNDLEFVDSTPNKFERHHSVNRSIRKKRQKERAQSEHAKSSQHLTVETIVKNSDNKEEKPIVKNDVVSPLKQTPTTKTPKKVSKSGSFSEKVGPLLRRSFSLNKSDSDSVSASYLSTNKKDPSPSANGKLKNEIKTGNGNVIERKLSSSTFYVEKICDYKKNENKVILEIEANKVDGVCKINKRYKKQKETKKCELFRKSLIQEFNDSIINEATDFIETDDDVFMKIMDGQNVEEKEENLDFGIVSGEESYEIVEAINEVGEELRINVICMEQRERLVSNSEQESVKYYMKKNEDVEDIVEDYLGDGTILLSAGKKCNTEIMCSSEDISNSCKTDIINDNDHFIFELNDNLQSTIPDNRYSICNNNEDLDISPLPIKEKEMVEIRANTNRTAYNNGIRETTTDNLGNVRIELFMPVSQDINQTIQMTDRLKSIINELIETERTYIRGLKKVVRDYMDYVSKNCPTCVIGMDSYLFGNISEIYTNQKKFYLQLKKVGLDVEAIVNTFHDHKKLFELYPPYFKSKKHSERLMESFKFVIEKRQQELEDKLSLNSYLLTPVQRLGKYILLLKEIKKELGKTLSDYRGVEDVIHLLEMFMSQGNNELAIDSIKNHPYEITEFGAFLLRDDFEVSIKRKWKTTMTVFLFKKLVVFTKSDSPHQDNFIFEYGISIENLYICSDLSQKNLKLSNFLESKRDSKNFVIMECKIDGVLDKWYSTMKELLWEQLNRIKALHSTGANKEEQIIKNKSTENSPSTFLNMNLPTSTKCERKSTFYLKNFI</sequence>
<name>A0A9P0B8N9_BRAAE</name>